<dbReference type="AlphaFoldDB" id="A0A482XHB6"/>
<evidence type="ECO:0000256" key="4">
    <source>
        <dbReference type="ARBA" id="ARBA00022606"/>
    </source>
</evidence>
<name>A0A482XHB6_LAOST</name>
<keyword evidence="10" id="KW-0675">Receptor</keyword>
<keyword evidence="9" id="KW-1015">Disulfide bond</keyword>
<evidence type="ECO:0000256" key="12">
    <source>
        <dbReference type="SAM" id="Phobius"/>
    </source>
</evidence>
<evidence type="ECO:0000313" key="13">
    <source>
        <dbReference type="EMBL" id="RZF44930.1"/>
    </source>
</evidence>
<dbReference type="PRINTS" id="PR01609">
    <property type="entry name" value="CD36FAMILY"/>
</dbReference>
<accession>A0A482XHB6</accession>
<evidence type="ECO:0000256" key="6">
    <source>
        <dbReference type="ARBA" id="ARBA00022725"/>
    </source>
</evidence>
<keyword evidence="14" id="KW-1185">Reference proteome</keyword>
<evidence type="ECO:0000256" key="9">
    <source>
        <dbReference type="ARBA" id="ARBA00023157"/>
    </source>
</evidence>
<dbReference type="Pfam" id="PF01130">
    <property type="entry name" value="CD36"/>
    <property type="match status" value="1"/>
</dbReference>
<dbReference type="GO" id="GO:0007608">
    <property type="term" value="P:sensory perception of smell"/>
    <property type="evidence" value="ECO:0007669"/>
    <property type="project" value="UniProtKB-KW"/>
</dbReference>
<evidence type="ECO:0000256" key="7">
    <source>
        <dbReference type="ARBA" id="ARBA00022989"/>
    </source>
</evidence>
<dbReference type="SMR" id="A0A482XHB6"/>
<proteinExistence type="inferred from homology"/>
<keyword evidence="8 12" id="KW-0472">Membrane</keyword>
<keyword evidence="6" id="KW-0552">Olfaction</keyword>
<dbReference type="PANTHER" id="PTHR11923">
    <property type="entry name" value="SCAVENGER RECEPTOR CLASS B TYPE-1 SR-B1"/>
    <property type="match status" value="1"/>
</dbReference>
<evidence type="ECO:0000256" key="2">
    <source>
        <dbReference type="ARBA" id="ARBA00010532"/>
    </source>
</evidence>
<keyword evidence="5 12" id="KW-0812">Transmembrane</keyword>
<dbReference type="PANTHER" id="PTHR11923:SF69">
    <property type="entry name" value="SENSORY NEURON MEMBRANE PROTEIN 1"/>
    <property type="match status" value="1"/>
</dbReference>
<dbReference type="EMBL" id="QKKF02010123">
    <property type="protein sequence ID" value="RZF44930.1"/>
    <property type="molecule type" value="Genomic_DNA"/>
</dbReference>
<keyword evidence="4" id="KW-0716">Sensory transduction</keyword>
<keyword evidence="3" id="KW-1003">Cell membrane</keyword>
<dbReference type="GO" id="GO:0005886">
    <property type="term" value="C:plasma membrane"/>
    <property type="evidence" value="ECO:0007669"/>
    <property type="project" value="UniProtKB-SubCell"/>
</dbReference>
<dbReference type="GO" id="GO:0005044">
    <property type="term" value="F:scavenger receptor activity"/>
    <property type="evidence" value="ECO:0007669"/>
    <property type="project" value="TreeGrafter"/>
</dbReference>
<reference evidence="13 14" key="1">
    <citation type="journal article" date="2017" name="Gigascience">
        <title>Genome sequence of the small brown planthopper, Laodelphax striatellus.</title>
        <authorList>
            <person name="Zhu J."/>
            <person name="Jiang F."/>
            <person name="Wang X."/>
            <person name="Yang P."/>
            <person name="Bao Y."/>
            <person name="Zhao W."/>
            <person name="Wang W."/>
            <person name="Lu H."/>
            <person name="Wang Q."/>
            <person name="Cui N."/>
            <person name="Li J."/>
            <person name="Chen X."/>
            <person name="Luo L."/>
            <person name="Yu J."/>
            <person name="Kang L."/>
            <person name="Cui F."/>
        </authorList>
    </citation>
    <scope>NUCLEOTIDE SEQUENCE [LARGE SCALE GENOMIC DNA]</scope>
    <source>
        <strain evidence="13">Lst14</strain>
    </source>
</reference>
<sequence length="532" mass="60909">MEIRIKLKNSYIVAISGLLLCVFGIVLGTVIFPSIIEMGIKKETALSNDSEAFKHWIDPPLLQFNVYIFNVTNPLEIAAGEKPIVHEIGPFVYTQRMIREIIDQHDEDDTLSFSTRKIYSFNQEKSGSLKESDKVTMMNPTLMGIVLTAYKLIPMALPIVNDAIPFMFPDRIPETVFSTFTVKELLFSGVPINCTNVASDLVCKNLNLHRPKTVTKLPDSPDSIFSFFNHKNNSLEGPYRIYRGRKIPTNVGKIKMYKNEETLKVWPINTSCNIIQGTDSTIFPPFMKKTELLYIFVPELCRSMFAEFSRVIKFDNVVSYEYIGSTKNFADPSRHPDNLCHCEDNTQTPGSGLVCPKEGAIYLSKCYRSPVHFSQPHFYGAHKDYADYVVGLHPNSSKHQTYVQIEPRTGVPIKGFRRLQINIELRFFKEINILNRSSSGLFPLVWIEEMFVLKDSEMQLLKQFYLLLTCLDILVWMIVITGITMLVVVIARSIYKNRAVNECINSKNQNVRDQPTNQTRVEFSNRKNNEES</sequence>
<evidence type="ECO:0000256" key="10">
    <source>
        <dbReference type="ARBA" id="ARBA00023170"/>
    </source>
</evidence>
<evidence type="ECO:0000256" key="3">
    <source>
        <dbReference type="ARBA" id="ARBA00022475"/>
    </source>
</evidence>
<dbReference type="InterPro" id="IPR002159">
    <property type="entry name" value="CD36_fam"/>
</dbReference>
<evidence type="ECO:0000256" key="11">
    <source>
        <dbReference type="ARBA" id="ARBA00023180"/>
    </source>
</evidence>
<dbReference type="Proteomes" id="UP000291343">
    <property type="component" value="Unassembled WGS sequence"/>
</dbReference>
<dbReference type="OrthoDB" id="195015at2759"/>
<comment type="caution">
    <text evidence="13">The sequence shown here is derived from an EMBL/GenBank/DDBJ whole genome shotgun (WGS) entry which is preliminary data.</text>
</comment>
<evidence type="ECO:0000313" key="14">
    <source>
        <dbReference type="Proteomes" id="UP000291343"/>
    </source>
</evidence>
<keyword evidence="11" id="KW-0325">Glycoprotein</keyword>
<feature type="transmembrane region" description="Helical" evidence="12">
    <location>
        <begin position="12"/>
        <end position="36"/>
    </location>
</feature>
<organism evidence="13 14">
    <name type="scientific">Laodelphax striatellus</name>
    <name type="common">Small brown planthopper</name>
    <name type="synonym">Delphax striatella</name>
    <dbReference type="NCBI Taxonomy" id="195883"/>
    <lineage>
        <taxon>Eukaryota</taxon>
        <taxon>Metazoa</taxon>
        <taxon>Ecdysozoa</taxon>
        <taxon>Arthropoda</taxon>
        <taxon>Hexapoda</taxon>
        <taxon>Insecta</taxon>
        <taxon>Pterygota</taxon>
        <taxon>Neoptera</taxon>
        <taxon>Paraneoptera</taxon>
        <taxon>Hemiptera</taxon>
        <taxon>Auchenorrhyncha</taxon>
        <taxon>Fulgoroidea</taxon>
        <taxon>Delphacidae</taxon>
        <taxon>Criomorphinae</taxon>
        <taxon>Laodelphax</taxon>
    </lineage>
</organism>
<keyword evidence="7 12" id="KW-1133">Transmembrane helix</keyword>
<comment type="subcellular location">
    <subcellularLocation>
        <location evidence="1">Cell membrane</location>
        <topology evidence="1">Multi-pass membrane protein</topology>
    </subcellularLocation>
</comment>
<feature type="transmembrane region" description="Helical" evidence="12">
    <location>
        <begin position="464"/>
        <end position="491"/>
    </location>
</feature>
<comment type="similarity">
    <text evidence="2">Belongs to the CD36 family.</text>
</comment>
<dbReference type="GO" id="GO:0005737">
    <property type="term" value="C:cytoplasm"/>
    <property type="evidence" value="ECO:0007669"/>
    <property type="project" value="TreeGrafter"/>
</dbReference>
<dbReference type="STRING" id="195883.A0A482XHB6"/>
<gene>
    <name evidence="13" type="ORF">LSTR_LSTR013120</name>
</gene>
<dbReference type="InParanoid" id="A0A482XHB6"/>
<evidence type="ECO:0000256" key="8">
    <source>
        <dbReference type="ARBA" id="ARBA00023136"/>
    </source>
</evidence>
<evidence type="ECO:0000256" key="1">
    <source>
        <dbReference type="ARBA" id="ARBA00004651"/>
    </source>
</evidence>
<evidence type="ECO:0000256" key="5">
    <source>
        <dbReference type="ARBA" id="ARBA00022692"/>
    </source>
</evidence>
<protein>
    <submittedName>
        <fullName evidence="13">Uncharacterized protein</fullName>
    </submittedName>
</protein>